<dbReference type="Gene3D" id="4.10.400.10">
    <property type="entry name" value="Low-density Lipoprotein Receptor"/>
    <property type="match status" value="1"/>
</dbReference>
<keyword evidence="6" id="KW-1185">Reference proteome</keyword>
<sequence length="224" mass="24811">MTNMRIILFCLLASGVSSYAPVKYMITNCGKYVYVLTANIIKLEMINSMPSHCLVTIKTSDIGLDIHNTSSRIQFLHFNVPCDEGRVRLYGFTEGDGSYCNGNAPTTFLKSRSDQSIIAFDKYHTNSDYSASFELLVTETHNGDCGHLDFSCKNGGCINDVLLTCDGNNNCGDDSDEQAVACIWFLPVVITVPIVTVCGVCCFIVIILLYKRNLRRQSQGKIIQ</sequence>
<accession>A0AAN8J8Y7</accession>
<dbReference type="Pfam" id="PF00057">
    <property type="entry name" value="Ldl_recept_a"/>
    <property type="match status" value="1"/>
</dbReference>
<name>A0AAN8J8Y7_PATCE</name>
<keyword evidence="3" id="KW-0812">Transmembrane</keyword>
<evidence type="ECO:0000313" key="6">
    <source>
        <dbReference type="Proteomes" id="UP001347796"/>
    </source>
</evidence>
<feature type="transmembrane region" description="Helical" evidence="3">
    <location>
        <begin position="184"/>
        <end position="210"/>
    </location>
</feature>
<evidence type="ECO:0000256" key="1">
    <source>
        <dbReference type="ARBA" id="ARBA00023157"/>
    </source>
</evidence>
<dbReference type="PANTHER" id="PTHR24652">
    <property type="entry name" value="LOW-DENSITY LIPOPROTEIN RECEPTOR CLASS A DOMAIN-CONTAINING PROTEIN 2"/>
    <property type="match status" value="1"/>
</dbReference>
<dbReference type="InterPro" id="IPR042333">
    <property type="entry name" value="LRAD2/Mig-13-like"/>
</dbReference>
<comment type="caution">
    <text evidence="2">Lacks conserved residue(s) required for the propagation of feature annotation.</text>
</comment>
<dbReference type="CDD" id="cd00112">
    <property type="entry name" value="LDLa"/>
    <property type="match status" value="1"/>
</dbReference>
<comment type="caution">
    <text evidence="5">The sequence shown here is derived from an EMBL/GenBank/DDBJ whole genome shotgun (WGS) entry which is preliminary data.</text>
</comment>
<dbReference type="InterPro" id="IPR023415">
    <property type="entry name" value="LDLR_class-A_CS"/>
</dbReference>
<organism evidence="5 6">
    <name type="scientific">Patella caerulea</name>
    <name type="common">Rayed Mediterranean limpet</name>
    <dbReference type="NCBI Taxonomy" id="87958"/>
    <lineage>
        <taxon>Eukaryota</taxon>
        <taxon>Metazoa</taxon>
        <taxon>Spiralia</taxon>
        <taxon>Lophotrochozoa</taxon>
        <taxon>Mollusca</taxon>
        <taxon>Gastropoda</taxon>
        <taxon>Patellogastropoda</taxon>
        <taxon>Patelloidea</taxon>
        <taxon>Patellidae</taxon>
        <taxon>Patella</taxon>
    </lineage>
</organism>
<feature type="chain" id="PRO_5042937106" description="CUB domain-containing protein" evidence="4">
    <location>
        <begin position="19"/>
        <end position="224"/>
    </location>
</feature>
<keyword evidence="3" id="KW-1133">Transmembrane helix</keyword>
<gene>
    <name evidence="5" type="ORF">SNE40_018819</name>
</gene>
<evidence type="ECO:0008006" key="7">
    <source>
        <dbReference type="Google" id="ProtNLM"/>
    </source>
</evidence>
<keyword evidence="1 2" id="KW-1015">Disulfide bond</keyword>
<dbReference type="Proteomes" id="UP001347796">
    <property type="component" value="Unassembled WGS sequence"/>
</dbReference>
<keyword evidence="4" id="KW-0732">Signal</keyword>
<proteinExistence type="predicted"/>
<reference evidence="5 6" key="1">
    <citation type="submission" date="2024-01" db="EMBL/GenBank/DDBJ databases">
        <title>The genome of the rayed Mediterranean limpet Patella caerulea (Linnaeus, 1758).</title>
        <authorList>
            <person name="Anh-Thu Weber A."/>
            <person name="Halstead-Nussloch G."/>
        </authorList>
    </citation>
    <scope>NUCLEOTIDE SEQUENCE [LARGE SCALE GENOMIC DNA]</scope>
    <source>
        <strain evidence="5">AATW-2023a</strain>
        <tissue evidence="5">Whole specimen</tissue>
    </source>
</reference>
<feature type="disulfide bond" evidence="2">
    <location>
        <begin position="145"/>
        <end position="157"/>
    </location>
</feature>
<dbReference type="SMART" id="SM00192">
    <property type="entry name" value="LDLa"/>
    <property type="match status" value="1"/>
</dbReference>
<evidence type="ECO:0000313" key="5">
    <source>
        <dbReference type="EMBL" id="KAK6170418.1"/>
    </source>
</evidence>
<dbReference type="PROSITE" id="PS01209">
    <property type="entry name" value="LDLRA_1"/>
    <property type="match status" value="1"/>
</dbReference>
<evidence type="ECO:0000256" key="4">
    <source>
        <dbReference type="SAM" id="SignalP"/>
    </source>
</evidence>
<dbReference type="AlphaFoldDB" id="A0AAN8J8Y7"/>
<dbReference type="PANTHER" id="PTHR24652:SF67">
    <property type="entry name" value="LOW-DENSITY LIPOPROTEIN RECEPTOR CLASS A DOMAIN-CONTAINING PROTEIN 2"/>
    <property type="match status" value="1"/>
</dbReference>
<protein>
    <recommendedName>
        <fullName evidence="7">CUB domain-containing protein</fullName>
    </recommendedName>
</protein>
<keyword evidence="3" id="KW-0472">Membrane</keyword>
<dbReference type="EMBL" id="JAZGQO010000014">
    <property type="protein sequence ID" value="KAK6170418.1"/>
    <property type="molecule type" value="Genomic_DNA"/>
</dbReference>
<feature type="signal peptide" evidence="4">
    <location>
        <begin position="1"/>
        <end position="18"/>
    </location>
</feature>
<dbReference type="PROSITE" id="PS50068">
    <property type="entry name" value="LDLRA_2"/>
    <property type="match status" value="1"/>
</dbReference>
<dbReference type="InterPro" id="IPR036055">
    <property type="entry name" value="LDL_receptor-like_sf"/>
</dbReference>
<dbReference type="SUPFAM" id="SSF57424">
    <property type="entry name" value="LDL receptor-like module"/>
    <property type="match status" value="1"/>
</dbReference>
<evidence type="ECO:0000256" key="3">
    <source>
        <dbReference type="SAM" id="Phobius"/>
    </source>
</evidence>
<evidence type="ECO:0000256" key="2">
    <source>
        <dbReference type="PROSITE-ProRule" id="PRU00124"/>
    </source>
</evidence>
<dbReference type="InterPro" id="IPR002172">
    <property type="entry name" value="LDrepeatLR_classA_rpt"/>
</dbReference>